<evidence type="ECO:0000313" key="2">
    <source>
        <dbReference type="Proteomes" id="UP000290498"/>
    </source>
</evidence>
<dbReference type="EMBL" id="MK234886">
    <property type="protein sequence ID" value="QAU03667.1"/>
    <property type="molecule type" value="Genomic_DNA"/>
</dbReference>
<evidence type="ECO:0000313" key="1">
    <source>
        <dbReference type="EMBL" id="QAU03667.1"/>
    </source>
</evidence>
<sequence length="72" mass="8296">MYSVIGLKLDYNMKAYLETVVIGYKEGGDVSTAVSQIVLEFENEIAFADFKDNFDRYEKGPKFEVYRTLLVL</sequence>
<protein>
    <recommendedName>
        <fullName evidence="3">Phage protein</fullName>
    </recommendedName>
</protein>
<evidence type="ECO:0008006" key="3">
    <source>
        <dbReference type="Google" id="ProtNLM"/>
    </source>
</evidence>
<proteinExistence type="predicted"/>
<name>A0A410T535_9CAUD</name>
<dbReference type="RefSeq" id="YP_010100339.1">
    <property type="nucleotide sequence ID" value="NC_055782.1"/>
</dbReference>
<accession>A0A410T535</accession>
<dbReference type="KEGG" id="vg:65118033"/>
<keyword evidence="2" id="KW-1185">Reference proteome</keyword>
<dbReference type="Pfam" id="PF24647">
    <property type="entry name" value="Phage_blade"/>
    <property type="match status" value="1"/>
</dbReference>
<organism evidence="1 2">
    <name type="scientific">Escherichia phage AnYang</name>
    <dbReference type="NCBI Taxonomy" id="2499909"/>
    <lineage>
        <taxon>Viruses</taxon>
        <taxon>Duplodnaviria</taxon>
        <taxon>Heunggongvirae</taxon>
        <taxon>Uroviricota</taxon>
        <taxon>Caudoviricetes</taxon>
        <taxon>Pantevenvirales</taxon>
        <taxon>Straboviridae</taxon>
        <taxon>Tevenvirinae</taxon>
        <taxon>Dhakavirus</taxon>
        <taxon>Dhakavirus anyang</taxon>
    </lineage>
</organism>
<dbReference type="Proteomes" id="UP000290498">
    <property type="component" value="Segment"/>
</dbReference>
<dbReference type="InterPro" id="IPR056962">
    <property type="entry name" value="Phage_blade"/>
</dbReference>
<reference evidence="1 2" key="1">
    <citation type="submission" date="2018-11" db="EMBL/GenBank/DDBJ databases">
        <authorList>
            <person name="Ji L."/>
        </authorList>
    </citation>
    <scope>NUCLEOTIDE SEQUENCE [LARGE SCALE GENOMIC DNA]</scope>
</reference>
<dbReference type="GeneID" id="65118033"/>